<accession>A0A6G5A3Y4</accession>
<dbReference type="EMBL" id="GIKN01002660">
    <property type="protein sequence ID" value="NIE44933.1"/>
    <property type="molecule type" value="Transcribed_RNA"/>
</dbReference>
<feature type="signal peptide" evidence="1">
    <location>
        <begin position="1"/>
        <end position="21"/>
    </location>
</feature>
<evidence type="ECO:0000313" key="2">
    <source>
        <dbReference type="EMBL" id="NIE44933.1"/>
    </source>
</evidence>
<feature type="chain" id="PRO_5026104463" evidence="1">
    <location>
        <begin position="22"/>
        <end position="126"/>
    </location>
</feature>
<proteinExistence type="predicted"/>
<dbReference type="AlphaFoldDB" id="A0A6G5A3Y4"/>
<name>A0A6G5A3Y4_RHIMP</name>
<keyword evidence="1" id="KW-0732">Signal</keyword>
<sequence length="126" mass="14214">MWSSCLFAGFAFCGLLVAGVALTALPPQPCQYVPAGDIFRLWRRCQSPGISAPLLKNICSDACLVRISLPSVWRLCVASRHLGFHLFVHAWWNEKCGVSPFFPSCPWRPRRGKKNCFHLLSRSTRH</sequence>
<organism evidence="2">
    <name type="scientific">Rhipicephalus microplus</name>
    <name type="common">Cattle tick</name>
    <name type="synonym">Boophilus microplus</name>
    <dbReference type="NCBI Taxonomy" id="6941"/>
    <lineage>
        <taxon>Eukaryota</taxon>
        <taxon>Metazoa</taxon>
        <taxon>Ecdysozoa</taxon>
        <taxon>Arthropoda</taxon>
        <taxon>Chelicerata</taxon>
        <taxon>Arachnida</taxon>
        <taxon>Acari</taxon>
        <taxon>Parasitiformes</taxon>
        <taxon>Ixodida</taxon>
        <taxon>Ixodoidea</taxon>
        <taxon>Ixodidae</taxon>
        <taxon>Rhipicephalinae</taxon>
        <taxon>Rhipicephalus</taxon>
        <taxon>Boophilus</taxon>
    </lineage>
</organism>
<protein>
    <submittedName>
        <fullName evidence="2">Putative secreted protein</fullName>
    </submittedName>
</protein>
<evidence type="ECO:0000256" key="1">
    <source>
        <dbReference type="SAM" id="SignalP"/>
    </source>
</evidence>
<reference evidence="2" key="1">
    <citation type="submission" date="2020-03" db="EMBL/GenBank/DDBJ databases">
        <title>A transcriptome and proteome of the tick Rhipicephalus microplus shaped by the genetic composition of its hosts and developmental stage.</title>
        <authorList>
            <person name="Garcia G.R."/>
            <person name="Ribeiro J.M.C."/>
            <person name="Maruyama S.R."/>
            <person name="Gardinasse L.G."/>
            <person name="Nelson K."/>
            <person name="Ferreira B.R."/>
            <person name="Andrade T.G."/>
            <person name="Santos I.K.F.M."/>
        </authorList>
    </citation>
    <scope>NUCLEOTIDE SEQUENCE</scope>
    <source>
        <strain evidence="2">NSGR</strain>
        <tissue evidence="2">Salivary glands</tissue>
    </source>
</reference>